<feature type="compositionally biased region" description="Low complexity" evidence="2">
    <location>
        <begin position="150"/>
        <end position="159"/>
    </location>
</feature>
<feature type="compositionally biased region" description="Low complexity" evidence="2">
    <location>
        <begin position="179"/>
        <end position="191"/>
    </location>
</feature>
<feature type="compositionally biased region" description="Low complexity" evidence="2">
    <location>
        <begin position="37"/>
        <end position="52"/>
    </location>
</feature>
<evidence type="ECO:0008006" key="5">
    <source>
        <dbReference type="Google" id="ProtNLM"/>
    </source>
</evidence>
<dbReference type="Proteomes" id="UP000197277">
    <property type="component" value="Unassembled WGS sequence"/>
</dbReference>
<protein>
    <recommendedName>
        <fullName evidence="5">DUF349 domain-containing protein</fullName>
    </recommendedName>
</protein>
<feature type="region of interest" description="Disordered" evidence="2">
    <location>
        <begin position="1"/>
        <end position="209"/>
    </location>
</feature>
<accession>A0A246FMP3</accession>
<evidence type="ECO:0000313" key="3">
    <source>
        <dbReference type="EMBL" id="OWP63992.1"/>
    </source>
</evidence>
<dbReference type="OrthoDB" id="5422202at2"/>
<feature type="coiled-coil region" evidence="1">
    <location>
        <begin position="709"/>
        <end position="770"/>
    </location>
</feature>
<feature type="compositionally biased region" description="Low complexity" evidence="2">
    <location>
        <begin position="69"/>
        <end position="99"/>
    </location>
</feature>
<keyword evidence="1" id="KW-0175">Coiled coil</keyword>
<sequence length="776" mass="86607">MLPDDQPTPTGASAPDANATESPQQILARRLAELSAKTDAPAADNATPAAADITERPAQGTAPLPADQPASAGTAEPSAAASEATAAASEQLEQPASSVPTPPAPNATAPPAEMPEPHHELTSEQEAATPAQTDKPKQATDLADQPAAEAPHVTPVVDVPTDETVAEALEATPGVGSLPTSSDSPASPDTTTAEHKPAARPAKPTAPTVDFDSLDLPAQAAHLRGLLGQANAGKNRKSITDLHRRYDTGRKTDRTEQRRLFVEAGGTAEEFAYAEPAGHTELSQSYQDFRATKVRDAKAEDEQRAQNLTRKQELLGQLRQLVESAETEDSSARIKALQTEWKATGPVPQTDSQELWNSYHALLDIYYNNRGLFFEMKELDRRRNQEAKEALIVRAEALAQQSNVNKALQELRQLHEEWKHIGPVPNEQREPLWQRFLQASEQVHARKQELLTARSGQETANLEVKTALLAQIIPFGEFETERVNEWRAKTDELQQLKQQWDAAGLVPRKEAEQVNKQFWGAYKGFFQKKNQFFKALDEEKSTNLQRKLEMCEQAEAALQSPDWDAARQTVIRLQKDWKLVGRIPEKQSDKVWKRFRTACDAFFDRKKEEGRQREQQVQQLSEEQTQHLTTAAETVAALSADQPGTLEGFREQVAAWRSFDGATRPQAEDRFQKLMEQYLTQVPDLAYADRADLLFSLQVERLKASPDSQQLLYKKEQALRREINELENDISTLQTNLEFFARSKNANQLREEYQGRIDETQGRIEGLKRQLRAVRS</sequence>
<evidence type="ECO:0000256" key="2">
    <source>
        <dbReference type="SAM" id="MobiDB-lite"/>
    </source>
</evidence>
<organism evidence="3 4">
    <name type="scientific">Hymenobacter amundsenii</name>
    <dbReference type="NCBI Taxonomy" id="2006685"/>
    <lineage>
        <taxon>Bacteria</taxon>
        <taxon>Pseudomonadati</taxon>
        <taxon>Bacteroidota</taxon>
        <taxon>Cytophagia</taxon>
        <taxon>Cytophagales</taxon>
        <taxon>Hymenobacteraceae</taxon>
        <taxon>Hymenobacter</taxon>
    </lineage>
</organism>
<reference evidence="3 4" key="1">
    <citation type="submission" date="2017-06" db="EMBL/GenBank/DDBJ databases">
        <title>Hymenobacter amundsenii sp. nov. isolated from regoliths in Antarctica.</title>
        <authorList>
            <person name="Sedlacek I."/>
            <person name="Kralova S."/>
            <person name="Pantucek R."/>
            <person name="Svec P."/>
            <person name="Holochova P."/>
            <person name="Stankova E."/>
            <person name="Vrbovska V."/>
            <person name="Busse H.-J."/>
        </authorList>
    </citation>
    <scope>NUCLEOTIDE SEQUENCE [LARGE SCALE GENOMIC DNA]</scope>
    <source>
        <strain evidence="3 4">CCM 8682</strain>
    </source>
</reference>
<name>A0A246FMP3_9BACT</name>
<comment type="caution">
    <text evidence="3">The sequence shown here is derived from an EMBL/GenBank/DDBJ whole genome shotgun (WGS) entry which is preliminary data.</text>
</comment>
<evidence type="ECO:0000256" key="1">
    <source>
        <dbReference type="SAM" id="Coils"/>
    </source>
</evidence>
<dbReference type="Pfam" id="PF03993">
    <property type="entry name" value="DUF349"/>
    <property type="match status" value="5"/>
</dbReference>
<proteinExistence type="predicted"/>
<evidence type="ECO:0000313" key="4">
    <source>
        <dbReference type="Proteomes" id="UP000197277"/>
    </source>
</evidence>
<dbReference type="RefSeq" id="WP_088463523.1">
    <property type="nucleotide sequence ID" value="NZ_NIRR01000006.1"/>
</dbReference>
<feature type="coiled-coil region" evidence="1">
    <location>
        <begin position="291"/>
        <end position="328"/>
    </location>
</feature>
<feature type="compositionally biased region" description="Low complexity" evidence="2">
    <location>
        <begin position="199"/>
        <end position="208"/>
    </location>
</feature>
<dbReference type="EMBL" id="NIRR01000006">
    <property type="protein sequence ID" value="OWP63992.1"/>
    <property type="molecule type" value="Genomic_DNA"/>
</dbReference>
<dbReference type="AlphaFoldDB" id="A0A246FMP3"/>
<dbReference type="InterPro" id="IPR007139">
    <property type="entry name" value="DUF349"/>
</dbReference>
<keyword evidence="4" id="KW-1185">Reference proteome</keyword>
<gene>
    <name evidence="3" type="ORF">CDA63_05870</name>
</gene>